<dbReference type="Proteomes" id="UP000199608">
    <property type="component" value="Unassembled WGS sequence"/>
</dbReference>
<dbReference type="Gene3D" id="6.20.90.20">
    <property type="entry name" value="Benzylsuccinate synthase gamma subunit"/>
    <property type="match status" value="1"/>
</dbReference>
<evidence type="ECO:0000313" key="2">
    <source>
        <dbReference type="Proteomes" id="UP000199608"/>
    </source>
</evidence>
<dbReference type="EMBL" id="FNLL01000002">
    <property type="protein sequence ID" value="SDT88505.1"/>
    <property type="molecule type" value="Genomic_DNA"/>
</dbReference>
<evidence type="ECO:0000313" key="1">
    <source>
        <dbReference type="EMBL" id="SDT88505.1"/>
    </source>
</evidence>
<sequence>MSKCEKCAFFFPIPEEDMDFEPDKGDCVRQQEDTKGKFWLSRPVFKNSDACEHLSPKIN</sequence>
<dbReference type="Pfam" id="PF08201">
    <property type="entry name" value="BssC_TutF"/>
    <property type="match status" value="1"/>
</dbReference>
<proteinExistence type="predicted"/>
<dbReference type="InterPro" id="IPR038640">
    <property type="entry name" value="BssC_sf"/>
</dbReference>
<gene>
    <name evidence="1" type="ORF">SAMN04487931_102376</name>
</gene>
<dbReference type="AlphaFoldDB" id="A0A1H2E0E3"/>
<name>A0A1H2E0E3_9BACT</name>
<reference evidence="2" key="1">
    <citation type="submission" date="2016-10" db="EMBL/GenBank/DDBJ databases">
        <authorList>
            <person name="Varghese N."/>
            <person name="Submissions S."/>
        </authorList>
    </citation>
    <scope>NUCLEOTIDE SEQUENCE [LARGE SCALE GENOMIC DNA]</scope>
    <source>
        <strain evidence="2">DSM 3384</strain>
    </source>
</reference>
<organism evidence="1 2">
    <name type="scientific">Desulfobacula phenolica</name>
    <dbReference type="NCBI Taxonomy" id="90732"/>
    <lineage>
        <taxon>Bacteria</taxon>
        <taxon>Pseudomonadati</taxon>
        <taxon>Thermodesulfobacteriota</taxon>
        <taxon>Desulfobacteria</taxon>
        <taxon>Desulfobacterales</taxon>
        <taxon>Desulfobacteraceae</taxon>
        <taxon>Desulfobacula</taxon>
    </lineage>
</organism>
<keyword evidence="2" id="KW-1185">Reference proteome</keyword>
<dbReference type="InterPro" id="IPR013161">
    <property type="entry name" value="BssC"/>
</dbReference>
<dbReference type="RefSeq" id="WP_014956013.1">
    <property type="nucleotide sequence ID" value="NZ_FNLL01000002.1"/>
</dbReference>
<accession>A0A1H2E0E3</accession>
<protein>
    <submittedName>
        <fullName evidence="1">Benzylsuccinate synthase</fullName>
    </submittedName>
</protein>